<dbReference type="InterPro" id="IPR031545">
    <property type="entry name" value="SRP72_TPR-like"/>
</dbReference>
<dbReference type="GO" id="GO:0005783">
    <property type="term" value="C:endoplasmic reticulum"/>
    <property type="evidence" value="ECO:0007669"/>
    <property type="project" value="UniProtKB-SubCell"/>
</dbReference>
<dbReference type="SUPFAM" id="SSF48452">
    <property type="entry name" value="TPR-like"/>
    <property type="match status" value="2"/>
</dbReference>
<dbReference type="InterPro" id="IPR026270">
    <property type="entry name" value="SRP72"/>
</dbReference>
<dbReference type="OrthoDB" id="5421607at2759"/>
<evidence type="ECO:0000256" key="8">
    <source>
        <dbReference type="ARBA" id="ARBA00023274"/>
    </source>
</evidence>
<dbReference type="Proteomes" id="UP000326924">
    <property type="component" value="Unassembled WGS sequence"/>
</dbReference>
<evidence type="ECO:0000259" key="11">
    <source>
        <dbReference type="Pfam" id="PF08492"/>
    </source>
</evidence>
<dbReference type="GO" id="GO:0006614">
    <property type="term" value="P:SRP-dependent cotranslational protein targeting to membrane"/>
    <property type="evidence" value="ECO:0007669"/>
    <property type="project" value="UniProtKB-UniRule"/>
</dbReference>
<feature type="compositionally biased region" description="Basic and acidic residues" evidence="10">
    <location>
        <begin position="575"/>
        <end position="592"/>
    </location>
</feature>
<dbReference type="PANTHER" id="PTHR14094:SF9">
    <property type="entry name" value="SIGNAL RECOGNITION PARTICLE SUBUNIT SRP72"/>
    <property type="match status" value="1"/>
</dbReference>
<protein>
    <recommendedName>
        <fullName evidence="4 9">Signal recognition particle subunit SRP72</fullName>
    </recommendedName>
</protein>
<dbReference type="InterPro" id="IPR011990">
    <property type="entry name" value="TPR-like_helical_dom_sf"/>
</dbReference>
<comment type="subcellular location">
    <subcellularLocation>
        <location evidence="2 9">Cytoplasm</location>
    </subcellularLocation>
    <subcellularLocation>
        <location evidence="1">Endoplasmic reticulum</location>
    </subcellularLocation>
</comment>
<dbReference type="FunCoup" id="A0A5J5F0V8">
    <property type="interactions" value="1006"/>
</dbReference>
<dbReference type="AlphaFoldDB" id="A0A5J5F0V8"/>
<dbReference type="Pfam" id="PF08492">
    <property type="entry name" value="SRP72"/>
    <property type="match status" value="1"/>
</dbReference>
<evidence type="ECO:0000256" key="1">
    <source>
        <dbReference type="ARBA" id="ARBA00004240"/>
    </source>
</evidence>
<dbReference type="InterPro" id="IPR013699">
    <property type="entry name" value="Signal_recog_part_SRP72_RNA-bd"/>
</dbReference>
<feature type="compositionally biased region" description="Basic residues" evidence="10">
    <location>
        <begin position="593"/>
        <end position="602"/>
    </location>
</feature>
<proteinExistence type="inferred from homology"/>
<dbReference type="GO" id="GO:0043022">
    <property type="term" value="F:ribosome binding"/>
    <property type="evidence" value="ECO:0007669"/>
    <property type="project" value="TreeGrafter"/>
</dbReference>
<evidence type="ECO:0000256" key="5">
    <source>
        <dbReference type="ARBA" id="ARBA00022490"/>
    </source>
</evidence>
<evidence type="ECO:0000313" key="12">
    <source>
        <dbReference type="EMBL" id="KAA8909169.1"/>
    </source>
</evidence>
<keyword evidence="7 9" id="KW-0733">Signal recognition particle</keyword>
<evidence type="ECO:0000256" key="9">
    <source>
        <dbReference type="PIRNR" id="PIRNR038922"/>
    </source>
</evidence>
<comment type="caution">
    <text evidence="12">The sequence shown here is derived from an EMBL/GenBank/DDBJ whole genome shotgun (WGS) entry which is preliminary data.</text>
</comment>
<organism evidence="12 13">
    <name type="scientific">Sphaerosporella brunnea</name>
    <dbReference type="NCBI Taxonomy" id="1250544"/>
    <lineage>
        <taxon>Eukaryota</taxon>
        <taxon>Fungi</taxon>
        <taxon>Dikarya</taxon>
        <taxon>Ascomycota</taxon>
        <taxon>Pezizomycotina</taxon>
        <taxon>Pezizomycetes</taxon>
        <taxon>Pezizales</taxon>
        <taxon>Pyronemataceae</taxon>
        <taxon>Sphaerosporella</taxon>
    </lineage>
</organism>
<dbReference type="InParanoid" id="A0A5J5F0V8"/>
<evidence type="ECO:0000256" key="6">
    <source>
        <dbReference type="ARBA" id="ARBA00022824"/>
    </source>
</evidence>
<feature type="region of interest" description="Disordered" evidence="10">
    <location>
        <begin position="634"/>
        <end position="656"/>
    </location>
</feature>
<evidence type="ECO:0000256" key="3">
    <source>
        <dbReference type="ARBA" id="ARBA00007676"/>
    </source>
</evidence>
<dbReference type="Gene3D" id="1.25.40.10">
    <property type="entry name" value="Tetratricopeptide repeat domain"/>
    <property type="match status" value="1"/>
</dbReference>
<dbReference type="PIRSF" id="PIRSF038922">
    <property type="entry name" value="SRP72"/>
    <property type="match status" value="1"/>
</dbReference>
<evidence type="ECO:0000256" key="2">
    <source>
        <dbReference type="ARBA" id="ARBA00004496"/>
    </source>
</evidence>
<dbReference type="Pfam" id="PF17004">
    <property type="entry name" value="SRP_TPR_like"/>
    <property type="match status" value="1"/>
</dbReference>
<keyword evidence="6" id="KW-0256">Endoplasmic reticulum</keyword>
<keyword evidence="13" id="KW-1185">Reference proteome</keyword>
<gene>
    <name evidence="12" type="ORF">FN846DRAFT_1009456</name>
</gene>
<reference evidence="12 13" key="1">
    <citation type="submission" date="2019-09" db="EMBL/GenBank/DDBJ databases">
        <title>Draft genome of the ectomycorrhizal ascomycete Sphaerosporella brunnea.</title>
        <authorList>
            <consortium name="DOE Joint Genome Institute"/>
            <person name="Benucci G.M."/>
            <person name="Marozzi G."/>
            <person name="Antonielli L."/>
            <person name="Sanchez S."/>
            <person name="Marco P."/>
            <person name="Wang X."/>
            <person name="Falini L.B."/>
            <person name="Barry K."/>
            <person name="Haridas S."/>
            <person name="Lipzen A."/>
            <person name="Labutti K."/>
            <person name="Grigoriev I.V."/>
            <person name="Murat C."/>
            <person name="Martin F."/>
            <person name="Albertini E."/>
            <person name="Donnini D."/>
            <person name="Bonito G."/>
        </authorList>
    </citation>
    <scope>NUCLEOTIDE SEQUENCE [LARGE SCALE GENOMIC DNA]</scope>
    <source>
        <strain evidence="12 13">Sb_GMNB300</strain>
    </source>
</reference>
<evidence type="ECO:0000313" key="13">
    <source>
        <dbReference type="Proteomes" id="UP000326924"/>
    </source>
</evidence>
<keyword evidence="8 9" id="KW-0687">Ribonucleoprotein</keyword>
<feature type="domain" description="Signal recognition particle SRP72 subunit RNA-binding" evidence="11">
    <location>
        <begin position="558"/>
        <end position="595"/>
    </location>
</feature>
<feature type="compositionally biased region" description="Basic residues" evidence="10">
    <location>
        <begin position="646"/>
        <end position="656"/>
    </location>
</feature>
<evidence type="ECO:0000256" key="7">
    <source>
        <dbReference type="ARBA" id="ARBA00023135"/>
    </source>
</evidence>
<dbReference type="GO" id="GO:0005786">
    <property type="term" value="C:signal recognition particle, endoplasmic reticulum targeting"/>
    <property type="evidence" value="ECO:0007669"/>
    <property type="project" value="UniProtKB-UniRule"/>
</dbReference>
<dbReference type="GO" id="GO:0008312">
    <property type="term" value="F:7S RNA binding"/>
    <property type="evidence" value="ECO:0007669"/>
    <property type="project" value="InterPro"/>
</dbReference>
<accession>A0A5J5F0V8</accession>
<keyword evidence="5 9" id="KW-0963">Cytoplasm</keyword>
<feature type="region of interest" description="Disordered" evidence="10">
    <location>
        <begin position="537"/>
        <end position="619"/>
    </location>
</feature>
<name>A0A5J5F0V8_9PEZI</name>
<dbReference type="PANTHER" id="PTHR14094">
    <property type="entry name" value="SIGNAL RECOGNITION PARTICLE 72"/>
    <property type="match status" value="1"/>
</dbReference>
<comment type="function">
    <text evidence="9">Component of the signal recognition particle (SRP) complex, a ribonucleoprotein complex that mediates the cotranslational targeting of secretory and membrane proteins to the endoplasmic reticulum (ER).</text>
</comment>
<feature type="compositionally biased region" description="Basic residues" evidence="10">
    <location>
        <begin position="558"/>
        <end position="568"/>
    </location>
</feature>
<dbReference type="EMBL" id="VXIS01000060">
    <property type="protein sequence ID" value="KAA8909169.1"/>
    <property type="molecule type" value="Genomic_DNA"/>
</dbReference>
<evidence type="ECO:0000256" key="4">
    <source>
        <dbReference type="ARBA" id="ARBA00018350"/>
    </source>
</evidence>
<sequence>MSATQYSPESLESLLKGLSLSDNGSDHEQILRHADSVLKSSQGNSLALHTKVVALLNLDRHEDAYKVFTSPQGQKIADVAVLEHAYCLYKVGKLEETVELVRKADVDPQTARALKHIAAQAYYRLENFVEVSKLLKNLSETPYQAPNEDGDLRVNIAAADAQLAWSGHGHLVAEKKTAREDLDVFEATFNAACLCIASNKFGQAAILLKRARQLCQDLEDLTPEEKEVELEPVIVQEIYLLARTGQLERAKELAANFDTKSVSDEAVLVVATINKIAIESQAEDFNPYAAYNSYIEATKNATSLAARPFGFQSKIIRLDEAVLNLNIGKTNATEAMVKGYHKVYPSDHLINVVQAAAGTVNKTGKDIIKKIEKLVEANPADIGLAFTLVQLRMQTGNITGSITTLESLLTELEPQARYQPGLVGLLVALYEHQGRKQHVRKILSEASEWWKQSPQPNLAVLRAAGKSKLESDSPSELASAGEIFTSLLAANPADRNAVAGLVASYATTDLPKVSSYADTLTPVETLIAGVDVDSLESAGAAQPPKKRGAEDGVTPPAKPRKTRKHKSRLPQNYDATKKPDPERWLPMRDRSYYKPKGRKGKQKAAAATQGGPVEESMELAGGGRIDVVKVDQAQAKKAGGGGGGANKKKKKKGGKW</sequence>
<comment type="similarity">
    <text evidence="3 9">Belongs to the SRP72 family.</text>
</comment>
<evidence type="ECO:0000256" key="10">
    <source>
        <dbReference type="SAM" id="MobiDB-lite"/>
    </source>
</evidence>